<dbReference type="RefSeq" id="WP_139255549.1">
    <property type="nucleotide sequence ID" value="NZ_FPKW01000034.1"/>
</dbReference>
<protein>
    <submittedName>
        <fullName evidence="1">RHS repeat-associated core domain-containing protein</fullName>
    </submittedName>
</protein>
<name>A0A1K2IX75_9FLAO</name>
<proteinExistence type="predicted"/>
<dbReference type="EMBL" id="FPKW01000034">
    <property type="protein sequence ID" value="SFZ97028.1"/>
    <property type="molecule type" value="Genomic_DNA"/>
</dbReference>
<dbReference type="NCBIfam" id="TIGR03696">
    <property type="entry name" value="Rhs_assc_core"/>
    <property type="match status" value="1"/>
</dbReference>
<gene>
    <name evidence="1" type="ORF">SAMN05216324_13417</name>
</gene>
<dbReference type="PANTHER" id="PTHR32305:SF15">
    <property type="entry name" value="PROTEIN RHSA-RELATED"/>
    <property type="match status" value="1"/>
</dbReference>
<reference evidence="2" key="1">
    <citation type="submission" date="2016-10" db="EMBL/GenBank/DDBJ databases">
        <authorList>
            <person name="Varghese N."/>
            <person name="Submissions S."/>
        </authorList>
    </citation>
    <scope>NUCLEOTIDE SEQUENCE [LARGE SCALE GENOMIC DNA]</scope>
    <source>
        <strain evidence="2">SUR2</strain>
    </source>
</reference>
<sequence length="306" mass="34226">KDHLGNNRVSFGRNSAGALEITDANDYYPFGMNHLKSGNAYFAQGSYKSYKYNGKELQESGMYDYGARFYMADIGRWGVIDPLSEKMRRYSPYNYAFDNPIRFIDPDGRQADDWRNKNGQLVYDPKANGGKGAYTQYATATDKKLGDNLRNSGKKGLEQFNTLVNSSIPTTLTLDTKKSIQKDSDGNPVQAETTTRFDTKSVVKDRKGNVIDVKLKSADIVLFTASIQDEAKNPDKYSQYNDPKETQAIKSGVITEDDITTMSLGHEIGHTTKDNVLTTLNGGDREAVPEKTDNQIMNEIIKKKSK</sequence>
<dbReference type="Gene3D" id="2.180.10.10">
    <property type="entry name" value="RHS repeat-associated core"/>
    <property type="match status" value="1"/>
</dbReference>
<keyword evidence="2" id="KW-1185">Reference proteome</keyword>
<dbReference type="Proteomes" id="UP000182034">
    <property type="component" value="Unassembled WGS sequence"/>
</dbReference>
<accession>A0A1K2IX75</accession>
<organism evidence="1 2">
    <name type="scientific">Chryseobacterium limigenitum</name>
    <dbReference type="NCBI Taxonomy" id="1612149"/>
    <lineage>
        <taxon>Bacteria</taxon>
        <taxon>Pseudomonadati</taxon>
        <taxon>Bacteroidota</taxon>
        <taxon>Flavobacteriia</taxon>
        <taxon>Flavobacteriales</taxon>
        <taxon>Weeksellaceae</taxon>
        <taxon>Chryseobacterium group</taxon>
        <taxon>Chryseobacterium</taxon>
    </lineage>
</organism>
<dbReference type="PANTHER" id="PTHR32305">
    <property type="match status" value="1"/>
</dbReference>
<feature type="non-terminal residue" evidence="1">
    <location>
        <position position="1"/>
    </location>
</feature>
<dbReference type="AlphaFoldDB" id="A0A1K2IX75"/>
<evidence type="ECO:0000313" key="1">
    <source>
        <dbReference type="EMBL" id="SFZ97028.1"/>
    </source>
</evidence>
<evidence type="ECO:0000313" key="2">
    <source>
        <dbReference type="Proteomes" id="UP000182034"/>
    </source>
</evidence>
<dbReference type="InterPro" id="IPR050708">
    <property type="entry name" value="T6SS_VgrG/RHS"/>
</dbReference>
<dbReference type="OrthoDB" id="2972467at2"/>
<dbReference type="STRING" id="1612149.SAMN05216324_13417"/>
<dbReference type="InterPro" id="IPR022385">
    <property type="entry name" value="Rhs_assc_core"/>
</dbReference>